<evidence type="ECO:0000313" key="2">
    <source>
        <dbReference type="Proteomes" id="UP001458880"/>
    </source>
</evidence>
<accession>A0AAW1MFX8</accession>
<proteinExistence type="predicted"/>
<dbReference type="PANTHER" id="PTHR37984">
    <property type="entry name" value="PROTEIN CBG26694"/>
    <property type="match status" value="1"/>
</dbReference>
<dbReference type="AlphaFoldDB" id="A0AAW1MFX8"/>
<keyword evidence="2" id="KW-1185">Reference proteome</keyword>
<dbReference type="InterPro" id="IPR050951">
    <property type="entry name" value="Retrovirus_Pol_polyprotein"/>
</dbReference>
<reference evidence="1 2" key="1">
    <citation type="journal article" date="2024" name="BMC Genomics">
        <title>De novo assembly and annotation of Popillia japonica's genome with initial clues to its potential as an invasive pest.</title>
        <authorList>
            <person name="Cucini C."/>
            <person name="Boschi S."/>
            <person name="Funari R."/>
            <person name="Cardaioli E."/>
            <person name="Iannotti N."/>
            <person name="Marturano G."/>
            <person name="Paoli F."/>
            <person name="Bruttini M."/>
            <person name="Carapelli A."/>
            <person name="Frati F."/>
            <person name="Nardi F."/>
        </authorList>
    </citation>
    <scope>NUCLEOTIDE SEQUENCE [LARGE SCALE GENOMIC DNA]</scope>
    <source>
        <strain evidence="1">DMR45628</strain>
    </source>
</reference>
<dbReference type="Gene3D" id="3.10.10.10">
    <property type="entry name" value="HIV Type 1 Reverse Transcriptase, subunit A, domain 1"/>
    <property type="match status" value="1"/>
</dbReference>
<dbReference type="Proteomes" id="UP001458880">
    <property type="component" value="Unassembled WGS sequence"/>
</dbReference>
<comment type="caution">
    <text evidence="1">The sequence shown here is derived from an EMBL/GenBank/DDBJ whole genome shotgun (WGS) entry which is preliminary data.</text>
</comment>
<dbReference type="EMBL" id="JASPKY010000055">
    <property type="protein sequence ID" value="KAK9744695.1"/>
    <property type="molecule type" value="Genomic_DNA"/>
</dbReference>
<name>A0AAW1MFX8_POPJA</name>
<dbReference type="GO" id="GO:0071897">
    <property type="term" value="P:DNA biosynthetic process"/>
    <property type="evidence" value="ECO:0007669"/>
    <property type="project" value="UniProtKB-ARBA"/>
</dbReference>
<protein>
    <recommendedName>
        <fullName evidence="3">Polyprotein</fullName>
    </recommendedName>
</protein>
<dbReference type="InterPro" id="IPR043502">
    <property type="entry name" value="DNA/RNA_pol_sf"/>
</dbReference>
<dbReference type="SUPFAM" id="SSF56672">
    <property type="entry name" value="DNA/RNA polymerases"/>
    <property type="match status" value="1"/>
</dbReference>
<evidence type="ECO:0008006" key="3">
    <source>
        <dbReference type="Google" id="ProtNLM"/>
    </source>
</evidence>
<sequence length="281" mass="32208">MIEENRPSAYEVPLVLEFSFNNVLGKVKLNAILDTVSDETMGSPAILGRDFTSLSNLTLTISNDLKINNNTDNSIKPKDICSVDVDHVNQLMLIHIDNDTDNSIKPKDICSVDVDHVNQLMLIHIDNDCKPSNKDSLNINSSIDRETQSKIANLIENYLDEPKPEIPEVKFECTLSVKTSEPFAFRPRKLSYSEKGKLQEILDDLLKRKVIRESYSPYCSPIVLLKKKNGLDYRLCVDFRELNKITERIVKEKEWIRLQTLCRFSRIEQNYGTRSLSLTLD</sequence>
<organism evidence="1 2">
    <name type="scientific">Popillia japonica</name>
    <name type="common">Japanese beetle</name>
    <dbReference type="NCBI Taxonomy" id="7064"/>
    <lineage>
        <taxon>Eukaryota</taxon>
        <taxon>Metazoa</taxon>
        <taxon>Ecdysozoa</taxon>
        <taxon>Arthropoda</taxon>
        <taxon>Hexapoda</taxon>
        <taxon>Insecta</taxon>
        <taxon>Pterygota</taxon>
        <taxon>Neoptera</taxon>
        <taxon>Endopterygota</taxon>
        <taxon>Coleoptera</taxon>
        <taxon>Polyphaga</taxon>
        <taxon>Scarabaeiformia</taxon>
        <taxon>Scarabaeidae</taxon>
        <taxon>Rutelinae</taxon>
        <taxon>Popillia</taxon>
    </lineage>
</organism>
<dbReference type="PANTHER" id="PTHR37984:SF5">
    <property type="entry name" value="PROTEIN NYNRIN-LIKE"/>
    <property type="match status" value="1"/>
</dbReference>
<gene>
    <name evidence="1" type="ORF">QE152_g7549</name>
</gene>
<evidence type="ECO:0000313" key="1">
    <source>
        <dbReference type="EMBL" id="KAK9744695.1"/>
    </source>
</evidence>